<organism evidence="2 3">
    <name type="scientific">Nocardioides humilatus</name>
    <dbReference type="NCBI Taxonomy" id="2607660"/>
    <lineage>
        <taxon>Bacteria</taxon>
        <taxon>Bacillati</taxon>
        <taxon>Actinomycetota</taxon>
        <taxon>Actinomycetes</taxon>
        <taxon>Propionibacteriales</taxon>
        <taxon>Nocardioidaceae</taxon>
        <taxon>Nocardioides</taxon>
    </lineage>
</organism>
<evidence type="ECO:0000313" key="2">
    <source>
        <dbReference type="EMBL" id="KAA1420965.1"/>
    </source>
</evidence>
<protein>
    <submittedName>
        <fullName evidence="2">FAD-dependent oxidoreductase</fullName>
    </submittedName>
</protein>
<evidence type="ECO:0000259" key="1">
    <source>
        <dbReference type="Pfam" id="PF01593"/>
    </source>
</evidence>
<reference evidence="2 3" key="1">
    <citation type="submission" date="2019-09" db="EMBL/GenBank/DDBJ databases">
        <title>Nocardioides panacisoli sp. nov., isolated from the soil of a ginseng field.</title>
        <authorList>
            <person name="Cho C."/>
        </authorList>
    </citation>
    <scope>NUCLEOTIDE SEQUENCE [LARGE SCALE GENOMIC DNA]</scope>
    <source>
        <strain evidence="2 3">BN130099</strain>
    </source>
</reference>
<keyword evidence="3" id="KW-1185">Reference proteome</keyword>
<evidence type="ECO:0000313" key="3">
    <source>
        <dbReference type="Proteomes" id="UP000325003"/>
    </source>
</evidence>
<dbReference type="Pfam" id="PF01593">
    <property type="entry name" value="Amino_oxidase"/>
    <property type="match status" value="1"/>
</dbReference>
<dbReference type="Proteomes" id="UP000325003">
    <property type="component" value="Unassembled WGS sequence"/>
</dbReference>
<dbReference type="Gene3D" id="3.50.50.60">
    <property type="entry name" value="FAD/NAD(P)-binding domain"/>
    <property type="match status" value="1"/>
</dbReference>
<gene>
    <name evidence="2" type="ORF">F0U44_01080</name>
</gene>
<proteinExistence type="predicted"/>
<dbReference type="EMBL" id="VUJV01000001">
    <property type="protein sequence ID" value="KAA1420965.1"/>
    <property type="molecule type" value="Genomic_DNA"/>
</dbReference>
<dbReference type="GO" id="GO:0016491">
    <property type="term" value="F:oxidoreductase activity"/>
    <property type="evidence" value="ECO:0007669"/>
    <property type="project" value="InterPro"/>
</dbReference>
<feature type="domain" description="Amine oxidase" evidence="1">
    <location>
        <begin position="13"/>
        <end position="406"/>
    </location>
</feature>
<dbReference type="RefSeq" id="WP_149726425.1">
    <property type="nucleotide sequence ID" value="NZ_VUJV01000001.1"/>
</dbReference>
<dbReference type="SUPFAM" id="SSF51905">
    <property type="entry name" value="FAD/NAD(P)-binding domain"/>
    <property type="match status" value="1"/>
</dbReference>
<dbReference type="InterPro" id="IPR036188">
    <property type="entry name" value="FAD/NAD-bd_sf"/>
</dbReference>
<dbReference type="AlphaFoldDB" id="A0A5B1LJQ3"/>
<dbReference type="PANTHER" id="PTHR42841">
    <property type="entry name" value="AMINE OXIDASE"/>
    <property type="match status" value="1"/>
</dbReference>
<reference evidence="2 3" key="2">
    <citation type="submission" date="2019-09" db="EMBL/GenBank/DDBJ databases">
        <authorList>
            <person name="Jin C."/>
        </authorList>
    </citation>
    <scope>NUCLEOTIDE SEQUENCE [LARGE SCALE GENOMIC DNA]</scope>
    <source>
        <strain evidence="2 3">BN130099</strain>
    </source>
</reference>
<name>A0A5B1LJQ3_9ACTN</name>
<dbReference type="InterPro" id="IPR002937">
    <property type="entry name" value="Amino_oxidase"/>
</dbReference>
<comment type="caution">
    <text evidence="2">The sequence shown here is derived from an EMBL/GenBank/DDBJ whole genome shotgun (WGS) entry which is preliminary data.</text>
</comment>
<accession>A0A5B1LJQ3</accession>
<sequence>MPELPVVVVGAGLAGLACARDLTRAGRPVVVLEAADRVGGRVATDTIDGFRIDRGFQVLNTAYPALASYVDLDDLRLRRFPRGVRIRRGGALRAVPHPLSSPTAALKAAGSPITGIRGKLALARYAGVLLASSPSSIKDRADVPAHEAWAHLPEQVVRDVLVPFMAGVVLDDEVRTSRVFTDLMMRLFATGHSAVPAAGMQRLPEAIAAQLPPDVVRLEAPVTTVARTSVRLWDGTHVEASEVVVATDPWTAGRLVPDLGPLPSARGVTTYYFAAPAWAGQDGALAVDADGSGVVNSVILTATAPEYGDGRRSLIATSVLQRGEQPRLDAAAAEAVARDLHQAPGAAWELVAQRDISHALPAMPAPLALRKPTWFDERGVWVAGDHRDTSSIQGALVSGGRVARSLLRARAGDSR</sequence>